<dbReference type="InterPro" id="IPR051083">
    <property type="entry name" value="GrpII_Intron_Splice-Mob/Def"/>
</dbReference>
<dbReference type="EMBL" id="CAXAQS010000539">
    <property type="protein sequence ID" value="CAK9252011.1"/>
    <property type="molecule type" value="Genomic_DNA"/>
</dbReference>
<dbReference type="InterPro" id="IPR000477">
    <property type="entry name" value="RT_dom"/>
</dbReference>
<feature type="compositionally biased region" description="Basic and acidic residues" evidence="1">
    <location>
        <begin position="1"/>
        <end position="40"/>
    </location>
</feature>
<feature type="region of interest" description="Disordered" evidence="1">
    <location>
        <begin position="1"/>
        <end position="66"/>
    </location>
</feature>
<accession>A0ABP0VDJ8</accession>
<dbReference type="InterPro" id="IPR030931">
    <property type="entry name" value="Group_II_RT_mat"/>
</dbReference>
<dbReference type="PANTHER" id="PTHR34047:SF8">
    <property type="entry name" value="PROTEIN YKFC"/>
    <property type="match status" value="1"/>
</dbReference>
<dbReference type="PROSITE" id="PS50878">
    <property type="entry name" value="RT_POL"/>
    <property type="match status" value="1"/>
</dbReference>
<dbReference type="InterPro" id="IPR043502">
    <property type="entry name" value="DNA/RNA_pol_sf"/>
</dbReference>
<feature type="domain" description="Reverse transcriptase" evidence="2">
    <location>
        <begin position="129"/>
        <end position="378"/>
    </location>
</feature>
<protein>
    <recommendedName>
        <fullName evidence="2">Reverse transcriptase domain-containing protein</fullName>
    </recommendedName>
</protein>
<evidence type="ECO:0000259" key="2">
    <source>
        <dbReference type="PROSITE" id="PS50878"/>
    </source>
</evidence>
<keyword evidence="4" id="KW-1185">Reference proteome</keyword>
<comment type="caution">
    <text evidence="3">The sequence shown here is derived from an EMBL/GenBank/DDBJ whole genome shotgun (WGS) entry which is preliminary data.</text>
</comment>
<dbReference type="NCBIfam" id="TIGR04416">
    <property type="entry name" value="group_II_RT_mat"/>
    <property type="match status" value="1"/>
</dbReference>
<feature type="compositionally biased region" description="Polar residues" evidence="1">
    <location>
        <begin position="44"/>
        <end position="65"/>
    </location>
</feature>
<name>A0ABP0VDJ8_9BRYO</name>
<sequence>MMNGHGKSDRPKVPAKFANKDEAANTSAERDGGKGADQGKHGRQNTQRTQCRGQQRMSSEDSVQSALDRVREIAKSDKKVQFTNLLHHISNVERLRAAYFLMKKAAAAGIDGETWASYGENLEENLQSLSERLQKGGYRAKPVRRVFIAKADGKQRPLGVPVLEDKIVQRSAVEVLSAIYETDFLDFSYGYRPGKGQHHCLDALYGELFGKVNWVLDADIRGFFDHLNHDWLIKFIEHRIKDKRVIRLIQKWLKAGVMLDGRREETEEGVPQGGSISPLLANVYLHYVLDLWARQRRNDKSRGEMFIVRWADDFVVGFQHQSQAEGFLADLKERMLKFSLELHPEKTRILEFGRFAINNRKRRGLRKPETFNFLGFTHICGNISQGSKMFTVRRHTIAKKMRAKLLEVKTELRRRLHQPIPEQGKWLKSVVDGHCRYYGVPTNLQQLTAFRYQVSRLWFRTLRRRSQKSTLTWKRMKRFTDCWLPHVRIHHPFPSKRSRV</sequence>
<evidence type="ECO:0000256" key="1">
    <source>
        <dbReference type="SAM" id="MobiDB-lite"/>
    </source>
</evidence>
<evidence type="ECO:0000313" key="4">
    <source>
        <dbReference type="Proteomes" id="UP001497444"/>
    </source>
</evidence>
<dbReference type="Pfam" id="PF00078">
    <property type="entry name" value="RVT_1"/>
    <property type="match status" value="1"/>
</dbReference>
<reference evidence="3" key="1">
    <citation type="submission" date="2024-02" db="EMBL/GenBank/DDBJ databases">
        <authorList>
            <consortium name="ELIXIR-Norway"/>
            <consortium name="Elixir Norway"/>
        </authorList>
    </citation>
    <scope>NUCLEOTIDE SEQUENCE</scope>
</reference>
<dbReference type="CDD" id="cd01651">
    <property type="entry name" value="RT_G2_intron"/>
    <property type="match status" value="1"/>
</dbReference>
<evidence type="ECO:0000313" key="3">
    <source>
        <dbReference type="EMBL" id="CAK9252011.1"/>
    </source>
</evidence>
<dbReference type="PANTHER" id="PTHR34047">
    <property type="entry name" value="NUCLEAR INTRON MATURASE 1, MITOCHONDRIAL-RELATED"/>
    <property type="match status" value="1"/>
</dbReference>
<dbReference type="SUPFAM" id="SSF56672">
    <property type="entry name" value="DNA/RNA polymerases"/>
    <property type="match status" value="1"/>
</dbReference>
<organism evidence="3 4">
    <name type="scientific">Sphagnum jensenii</name>
    <dbReference type="NCBI Taxonomy" id="128206"/>
    <lineage>
        <taxon>Eukaryota</taxon>
        <taxon>Viridiplantae</taxon>
        <taxon>Streptophyta</taxon>
        <taxon>Embryophyta</taxon>
        <taxon>Bryophyta</taxon>
        <taxon>Sphagnophytina</taxon>
        <taxon>Sphagnopsida</taxon>
        <taxon>Sphagnales</taxon>
        <taxon>Sphagnaceae</taxon>
        <taxon>Sphagnum</taxon>
    </lineage>
</organism>
<gene>
    <name evidence="3" type="ORF">CSSPJE1EN1_LOCUS27389</name>
</gene>
<proteinExistence type="predicted"/>
<dbReference type="Proteomes" id="UP001497444">
    <property type="component" value="Unassembled WGS sequence"/>
</dbReference>